<organism evidence="2 3">
    <name type="scientific">Myxococcus landrumensis</name>
    <dbReference type="NCBI Taxonomy" id="2813577"/>
    <lineage>
        <taxon>Bacteria</taxon>
        <taxon>Pseudomonadati</taxon>
        <taxon>Myxococcota</taxon>
        <taxon>Myxococcia</taxon>
        <taxon>Myxococcales</taxon>
        <taxon>Cystobacterineae</taxon>
        <taxon>Myxococcaceae</taxon>
        <taxon>Myxococcus</taxon>
    </lineage>
</organism>
<evidence type="ECO:0000313" key="3">
    <source>
        <dbReference type="Proteomes" id="UP000663090"/>
    </source>
</evidence>
<proteinExistence type="predicted"/>
<name>A0ABX7NFM9_9BACT</name>
<reference evidence="2 3" key="1">
    <citation type="submission" date="2021-02" db="EMBL/GenBank/DDBJ databases">
        <title>De Novo genome assembly of isolated myxobacteria.</title>
        <authorList>
            <person name="Stevens D.C."/>
        </authorList>
    </citation>
    <scope>NUCLEOTIDE SEQUENCE [LARGE SCALE GENOMIC DNA]</scope>
    <source>
        <strain evidence="2 3">SCHIC003</strain>
    </source>
</reference>
<evidence type="ECO:0000259" key="1">
    <source>
        <dbReference type="Pfam" id="PF18735"/>
    </source>
</evidence>
<dbReference type="EMBL" id="CP071091">
    <property type="protein sequence ID" value="QSQ17478.1"/>
    <property type="molecule type" value="Genomic_DNA"/>
</dbReference>
<keyword evidence="3" id="KW-1185">Reference proteome</keyword>
<protein>
    <recommendedName>
        <fullName evidence="1">RiboL-PSP-HEPN domain-containing protein</fullName>
    </recommendedName>
</protein>
<dbReference type="RefSeq" id="WP_206719097.1">
    <property type="nucleotide sequence ID" value="NZ_CP071091.1"/>
</dbReference>
<accession>A0ABX7NFM9</accession>
<dbReference type="Pfam" id="PF18735">
    <property type="entry name" value="HEPN_RiboL-PSP"/>
    <property type="match status" value="1"/>
</dbReference>
<dbReference type="Proteomes" id="UP000663090">
    <property type="component" value="Chromosome"/>
</dbReference>
<evidence type="ECO:0000313" key="2">
    <source>
        <dbReference type="EMBL" id="QSQ17478.1"/>
    </source>
</evidence>
<sequence length="357" mass="40670">MDASLATFNQELHDLRHHIHGLEIESRLMSVPAQPTQPAHIATLLKQFQDHRAGATAKRRFDYTSIIISLYGALEHYIETLLQEHLTRISALVPTYLEIPETIRTKHVPLTAELLGRLEHQKYRNRITPEFLIGNLHSCLSTADKYRLNIDAFCHHGSNFRSETIESYFKQTGIENLSKQIRSNASFSDYYQQKNQALPPDDISFDLLFAPINDLAERRNEVAHGSPSELLSNELLLALISFVEVYGKALHTVVRQSLLPWEVQYRGQTLGQPIQVYNNSIVCLNINNIPITQGDWLIAQPANPNAAYLEGVILEIQIANATHDKIHPQTKTAVAFRVDYSAKKNQTFYLIQQDKRL</sequence>
<gene>
    <name evidence="2" type="ORF">JY572_16160</name>
</gene>
<dbReference type="InterPro" id="IPR041519">
    <property type="entry name" value="HEPN_RiboL-PSP"/>
</dbReference>
<feature type="domain" description="RiboL-PSP-HEPN" evidence="1">
    <location>
        <begin position="49"/>
        <end position="253"/>
    </location>
</feature>